<dbReference type="Proteomes" id="UP000648984">
    <property type="component" value="Unassembled WGS sequence"/>
</dbReference>
<evidence type="ECO:0000256" key="5">
    <source>
        <dbReference type="ARBA" id="ARBA00022679"/>
    </source>
</evidence>
<reference evidence="14 15" key="1">
    <citation type="submission" date="2019-12" db="EMBL/GenBank/DDBJ databases">
        <title>Comparative genomics gives insights into the taxonomy of the Azoarcus-Aromatoleum group and reveals separate origins of nif in the plant-associated Azoarcus and non-plant-associated Aromatoleum sub-groups.</title>
        <authorList>
            <person name="Lafos M."/>
            <person name="Maluk M."/>
            <person name="Batista M."/>
            <person name="Junghare M."/>
            <person name="Carmona M."/>
            <person name="Faoro H."/>
            <person name="Cruz L.M."/>
            <person name="Battistoni F."/>
            <person name="De Souza E."/>
            <person name="Pedrosa F."/>
            <person name="Chen W.-M."/>
            <person name="Poole P.S."/>
            <person name="Dixon R.A."/>
            <person name="James E.K."/>
        </authorList>
    </citation>
    <scope>NUCLEOTIDE SEQUENCE [LARGE SCALE GENOMIC DNA]</scope>
    <source>
        <strain evidence="14 15">22Lin</strain>
    </source>
</reference>
<dbReference type="EC" id="2.7.13.3" evidence="3"/>
<dbReference type="PRINTS" id="PR00344">
    <property type="entry name" value="BCTRLSENSOR"/>
</dbReference>
<evidence type="ECO:0000256" key="9">
    <source>
        <dbReference type="ARBA" id="ARBA00023012"/>
    </source>
</evidence>
<proteinExistence type="predicted"/>
<evidence type="ECO:0000256" key="10">
    <source>
        <dbReference type="ARBA" id="ARBA00023136"/>
    </source>
</evidence>
<evidence type="ECO:0000256" key="6">
    <source>
        <dbReference type="ARBA" id="ARBA00022692"/>
    </source>
</evidence>
<organism evidence="14 15">
    <name type="scientific">Aromatoleum diolicum</name>
    <dbReference type="NCBI Taxonomy" id="75796"/>
    <lineage>
        <taxon>Bacteria</taxon>
        <taxon>Pseudomonadati</taxon>
        <taxon>Pseudomonadota</taxon>
        <taxon>Betaproteobacteria</taxon>
        <taxon>Rhodocyclales</taxon>
        <taxon>Rhodocyclaceae</taxon>
        <taxon>Aromatoleum</taxon>
    </lineage>
</organism>
<keyword evidence="15" id="KW-1185">Reference proteome</keyword>
<comment type="caution">
    <text evidence="14">The sequence shown here is derived from an EMBL/GenBank/DDBJ whole genome shotgun (WGS) entry which is preliminary data.</text>
</comment>
<dbReference type="CDD" id="cd00082">
    <property type="entry name" value="HisKA"/>
    <property type="match status" value="1"/>
</dbReference>
<feature type="domain" description="HAMP" evidence="13">
    <location>
        <begin position="156"/>
        <end position="210"/>
    </location>
</feature>
<protein>
    <recommendedName>
        <fullName evidence="3">histidine kinase</fullName>
        <ecNumber evidence="3">2.7.13.3</ecNumber>
    </recommendedName>
</protein>
<dbReference type="PROSITE" id="PS50109">
    <property type="entry name" value="HIS_KIN"/>
    <property type="match status" value="1"/>
</dbReference>
<dbReference type="InterPro" id="IPR003594">
    <property type="entry name" value="HATPase_dom"/>
</dbReference>
<comment type="subcellular location">
    <subcellularLocation>
        <location evidence="2">Membrane</location>
    </subcellularLocation>
</comment>
<dbReference type="InterPro" id="IPR003660">
    <property type="entry name" value="HAMP_dom"/>
</dbReference>
<dbReference type="InterPro" id="IPR050428">
    <property type="entry name" value="TCS_sensor_his_kinase"/>
</dbReference>
<dbReference type="InterPro" id="IPR036097">
    <property type="entry name" value="HisK_dim/P_sf"/>
</dbReference>
<evidence type="ECO:0000259" key="13">
    <source>
        <dbReference type="PROSITE" id="PS50885"/>
    </source>
</evidence>
<keyword evidence="4" id="KW-0597">Phosphoprotein</keyword>
<evidence type="ECO:0000256" key="7">
    <source>
        <dbReference type="ARBA" id="ARBA00022777"/>
    </source>
</evidence>
<evidence type="ECO:0000256" key="1">
    <source>
        <dbReference type="ARBA" id="ARBA00000085"/>
    </source>
</evidence>
<dbReference type="Gene3D" id="3.30.565.10">
    <property type="entry name" value="Histidine kinase-like ATPase, C-terminal domain"/>
    <property type="match status" value="1"/>
</dbReference>
<keyword evidence="10 11" id="KW-0472">Membrane</keyword>
<dbReference type="InterPro" id="IPR003661">
    <property type="entry name" value="HisK_dim/P_dom"/>
</dbReference>
<feature type="transmembrane region" description="Helical" evidence="11">
    <location>
        <begin position="12"/>
        <end position="35"/>
    </location>
</feature>
<dbReference type="SMART" id="SM00304">
    <property type="entry name" value="HAMP"/>
    <property type="match status" value="1"/>
</dbReference>
<dbReference type="SUPFAM" id="SSF47384">
    <property type="entry name" value="Homodimeric domain of signal transducing histidine kinase"/>
    <property type="match status" value="1"/>
</dbReference>
<dbReference type="InterPro" id="IPR036890">
    <property type="entry name" value="HATPase_C_sf"/>
</dbReference>
<dbReference type="Pfam" id="PF02518">
    <property type="entry name" value="HATPase_c"/>
    <property type="match status" value="1"/>
</dbReference>
<keyword evidence="9" id="KW-0902">Two-component regulatory system</keyword>
<keyword evidence="8 11" id="KW-1133">Transmembrane helix</keyword>
<feature type="domain" description="Histidine kinase" evidence="12">
    <location>
        <begin position="218"/>
        <end position="423"/>
    </location>
</feature>
<dbReference type="PANTHER" id="PTHR45436">
    <property type="entry name" value="SENSOR HISTIDINE KINASE YKOH"/>
    <property type="match status" value="1"/>
</dbReference>
<keyword evidence="5" id="KW-0808">Transferase</keyword>
<dbReference type="PANTHER" id="PTHR45436:SF16">
    <property type="entry name" value="HISTIDINE KINASE"/>
    <property type="match status" value="1"/>
</dbReference>
<dbReference type="SMART" id="SM00387">
    <property type="entry name" value="HATPase_c"/>
    <property type="match status" value="1"/>
</dbReference>
<evidence type="ECO:0000256" key="8">
    <source>
        <dbReference type="ARBA" id="ARBA00022989"/>
    </source>
</evidence>
<dbReference type="SMART" id="SM00388">
    <property type="entry name" value="HisKA"/>
    <property type="match status" value="1"/>
</dbReference>
<dbReference type="InterPro" id="IPR005467">
    <property type="entry name" value="His_kinase_dom"/>
</dbReference>
<dbReference type="Gene3D" id="6.10.340.10">
    <property type="match status" value="1"/>
</dbReference>
<dbReference type="InterPro" id="IPR004358">
    <property type="entry name" value="Sig_transdc_His_kin-like_C"/>
</dbReference>
<evidence type="ECO:0000256" key="3">
    <source>
        <dbReference type="ARBA" id="ARBA00012438"/>
    </source>
</evidence>
<keyword evidence="7" id="KW-0418">Kinase</keyword>
<evidence type="ECO:0000256" key="4">
    <source>
        <dbReference type="ARBA" id="ARBA00022553"/>
    </source>
</evidence>
<evidence type="ECO:0000313" key="14">
    <source>
        <dbReference type="EMBL" id="NMG75262.1"/>
    </source>
</evidence>
<name>A0ABX1QA48_9RHOO</name>
<keyword evidence="6 11" id="KW-0812">Transmembrane</keyword>
<evidence type="ECO:0000256" key="11">
    <source>
        <dbReference type="SAM" id="Phobius"/>
    </source>
</evidence>
<dbReference type="EMBL" id="WTVQ01000015">
    <property type="protein sequence ID" value="NMG75262.1"/>
    <property type="molecule type" value="Genomic_DNA"/>
</dbReference>
<accession>A0ABX1QA48</accession>
<sequence>MMLRKQSLASRIVVAFVLMAAVGAGMFSVIIINMVESVEIQLISESLNRHLDFITDEADQGLRPHLAPGLELHVAPVGATGSIPAWLATFPPGLHETESDDEAYHVLVRDQGGQRYFLVLDQRDFEHREAMLELAVSIGFVLAVLAAWLLGTALARTVIAPVVRLSGQVQHRDQLLPLAPPLAAEYADDEVGKLAAAFDTALGQLRQALEREQLFTSDVSHELRTPLMVIASSCELLQAQGIAANQRAQFERITRACAEMQELVETFLGLARGPQAKGSQLAGCSLAKAADEQFQRWLPEAAQRELTLELVTEAGDSGSYPAPLLRAVLANLVRNAIHYTDRGFVRLVLRHGGFSVVDSGAGIPEAERAHVFRPFARGEASRGDGIGIGLSLVKRICDRQDWKIALTAREGGGCEFRVDLRAS</sequence>
<dbReference type="Pfam" id="PF00512">
    <property type="entry name" value="HisKA"/>
    <property type="match status" value="1"/>
</dbReference>
<comment type="catalytic activity">
    <reaction evidence="1">
        <text>ATP + protein L-histidine = ADP + protein N-phospho-L-histidine.</text>
        <dbReference type="EC" id="2.7.13.3"/>
    </reaction>
</comment>
<dbReference type="SUPFAM" id="SSF55874">
    <property type="entry name" value="ATPase domain of HSP90 chaperone/DNA topoisomerase II/histidine kinase"/>
    <property type="match status" value="1"/>
</dbReference>
<evidence type="ECO:0000259" key="12">
    <source>
        <dbReference type="PROSITE" id="PS50109"/>
    </source>
</evidence>
<dbReference type="Gene3D" id="1.10.287.130">
    <property type="match status" value="1"/>
</dbReference>
<evidence type="ECO:0000256" key="2">
    <source>
        <dbReference type="ARBA" id="ARBA00004370"/>
    </source>
</evidence>
<gene>
    <name evidence="14" type="ORF">GPA25_10890</name>
</gene>
<dbReference type="PROSITE" id="PS50885">
    <property type="entry name" value="HAMP"/>
    <property type="match status" value="1"/>
</dbReference>
<evidence type="ECO:0000313" key="15">
    <source>
        <dbReference type="Proteomes" id="UP000648984"/>
    </source>
</evidence>